<comment type="caution">
    <text evidence="1">The sequence shown here is derived from an EMBL/GenBank/DDBJ whole genome shotgun (WGS) entry which is preliminary data.</text>
</comment>
<evidence type="ECO:0008006" key="3">
    <source>
        <dbReference type="Google" id="ProtNLM"/>
    </source>
</evidence>
<reference evidence="1" key="1">
    <citation type="submission" date="2020-12" db="EMBL/GenBank/DDBJ databases">
        <title>WGS assembly of Carya illinoinensis cv. Pawnee.</title>
        <authorList>
            <person name="Platts A."/>
            <person name="Shu S."/>
            <person name="Wright S."/>
            <person name="Barry K."/>
            <person name="Edger P."/>
            <person name="Pires J.C."/>
            <person name="Schmutz J."/>
        </authorList>
    </citation>
    <scope>NUCLEOTIDE SEQUENCE</scope>
    <source>
        <tissue evidence="1">Leaf</tissue>
    </source>
</reference>
<keyword evidence="2" id="KW-1185">Reference proteome</keyword>
<dbReference type="PANTHER" id="PTHR37984">
    <property type="entry name" value="PROTEIN CBG26694"/>
    <property type="match status" value="1"/>
</dbReference>
<dbReference type="EMBL" id="CM031814">
    <property type="protein sequence ID" value="KAG6651325.1"/>
    <property type="molecule type" value="Genomic_DNA"/>
</dbReference>
<accession>A0A8T1QAD4</accession>
<proteinExistence type="predicted"/>
<dbReference type="Proteomes" id="UP000811609">
    <property type="component" value="Chromosome 6"/>
</dbReference>
<dbReference type="PANTHER" id="PTHR37984:SF15">
    <property type="entry name" value="INTEGRASE CATALYTIC DOMAIN-CONTAINING PROTEIN"/>
    <property type="match status" value="1"/>
</dbReference>
<name>A0A8T1QAD4_CARIL</name>
<dbReference type="InterPro" id="IPR050951">
    <property type="entry name" value="Retrovirus_Pol_polyprotein"/>
</dbReference>
<dbReference type="AlphaFoldDB" id="A0A8T1QAD4"/>
<gene>
    <name evidence="1" type="ORF">CIPAW_06G103000</name>
</gene>
<evidence type="ECO:0000313" key="1">
    <source>
        <dbReference type="EMBL" id="KAG6651325.1"/>
    </source>
</evidence>
<organism evidence="1 2">
    <name type="scientific">Carya illinoinensis</name>
    <name type="common">Pecan</name>
    <dbReference type="NCBI Taxonomy" id="32201"/>
    <lineage>
        <taxon>Eukaryota</taxon>
        <taxon>Viridiplantae</taxon>
        <taxon>Streptophyta</taxon>
        <taxon>Embryophyta</taxon>
        <taxon>Tracheophyta</taxon>
        <taxon>Spermatophyta</taxon>
        <taxon>Magnoliopsida</taxon>
        <taxon>eudicotyledons</taxon>
        <taxon>Gunneridae</taxon>
        <taxon>Pentapetalae</taxon>
        <taxon>rosids</taxon>
        <taxon>fabids</taxon>
        <taxon>Fagales</taxon>
        <taxon>Juglandaceae</taxon>
        <taxon>Carya</taxon>
    </lineage>
</organism>
<sequence>MGCQVLLSRTGTIYLLASSGRSCFHYRVSSWPSAQMSGQTEAANKWLENYLRSFTSDRPKDWSRWVELAEWSFNSSIHAYTKVSPFETLYGDKPPRLLNYMAGTSRLEEVDSKLRDRDHPWTLHKGNITNAHNRMKHYSDHKRKEHQYSMGDWVYLQLQPHRQSSVHNRRNLKPPPLL</sequence>
<protein>
    <recommendedName>
        <fullName evidence="3">Integrase catalytic domain-containing protein</fullName>
    </recommendedName>
</protein>
<evidence type="ECO:0000313" key="2">
    <source>
        <dbReference type="Proteomes" id="UP000811609"/>
    </source>
</evidence>